<dbReference type="EMBL" id="CP001304">
    <property type="protein sequence ID" value="ACL34625.1"/>
    <property type="molecule type" value="Genomic_DNA"/>
</dbReference>
<keyword evidence="2" id="KW-1185">Reference proteome</keyword>
<geneLocation type="plasmid" evidence="1 2">
    <name>PBr_lp28-4</name>
</geneLocation>
<protein>
    <submittedName>
        <fullName evidence="1">Uncharacterized protein</fullName>
    </submittedName>
</protein>
<reference evidence="1 2" key="1">
    <citation type="journal article" date="2011" name="J. Bacteriol.">
        <title>Whole-genome sequences of two Borrelia afzelii and two Borrelia garinii Lyme disease agent isolates.</title>
        <authorList>
            <person name="Casjens S.R."/>
            <person name="Mongodin E.F."/>
            <person name="Qiu W.-G."/>
            <person name="Dunn J.J."/>
            <person name="Luft B.J."/>
            <person name="Fraser-Liggett C.M."/>
            <person name="Schutzer S.E."/>
        </authorList>
    </citation>
    <scope>NUCLEOTIDE SEQUENCE [LARGE SCALE GENOMIC DNA]</scope>
    <source>
        <strain evidence="1 2">PBr</strain>
    </source>
</reference>
<gene>
    <name evidence="1" type="ORF">BGAPBR_I0018</name>
</gene>
<evidence type="ECO:0000313" key="1">
    <source>
        <dbReference type="EMBL" id="ACL34625.1"/>
    </source>
</evidence>
<keyword evidence="1" id="KW-0614">Plasmid</keyword>
<organism evidence="1 2">
    <name type="scientific">Borreliella garinii PBr</name>
    <dbReference type="NCBI Taxonomy" id="498743"/>
    <lineage>
        <taxon>Bacteria</taxon>
        <taxon>Pseudomonadati</taxon>
        <taxon>Spirochaetota</taxon>
        <taxon>Spirochaetia</taxon>
        <taxon>Spirochaetales</taxon>
        <taxon>Borreliaceae</taxon>
        <taxon>Borreliella</taxon>
    </lineage>
</organism>
<proteinExistence type="predicted"/>
<evidence type="ECO:0000313" key="2">
    <source>
        <dbReference type="Proteomes" id="UP000006103"/>
    </source>
</evidence>
<name>B8F0Z7_BORGR</name>
<accession>B8F0Z7</accession>
<dbReference type="Proteomes" id="UP000006103">
    <property type="component" value="Plasmid PBr_lp28-4"/>
</dbReference>
<dbReference type="AlphaFoldDB" id="B8F0Z7"/>
<sequence>MANLLGKGLNFLNIKVAGIIKFPFSTADNIFAITILLRL</sequence>